<feature type="non-terminal residue" evidence="2">
    <location>
        <position position="194"/>
    </location>
</feature>
<evidence type="ECO:0000256" key="1">
    <source>
        <dbReference type="SAM" id="MobiDB-lite"/>
    </source>
</evidence>
<dbReference type="AlphaFoldDB" id="A0A6J4JES3"/>
<feature type="non-terminal residue" evidence="2">
    <location>
        <position position="1"/>
    </location>
</feature>
<feature type="region of interest" description="Disordered" evidence="1">
    <location>
        <begin position="44"/>
        <end position="194"/>
    </location>
</feature>
<feature type="compositionally biased region" description="Low complexity" evidence="1">
    <location>
        <begin position="132"/>
        <end position="147"/>
    </location>
</feature>
<protein>
    <submittedName>
        <fullName evidence="2">Uncharacterized protein</fullName>
    </submittedName>
</protein>
<feature type="region of interest" description="Disordered" evidence="1">
    <location>
        <begin position="1"/>
        <end position="28"/>
    </location>
</feature>
<evidence type="ECO:0000313" key="2">
    <source>
        <dbReference type="EMBL" id="CAA9278588.1"/>
    </source>
</evidence>
<accession>A0A6J4JES3</accession>
<dbReference type="EMBL" id="CADCTL010000261">
    <property type="protein sequence ID" value="CAA9278588.1"/>
    <property type="molecule type" value="Genomic_DNA"/>
</dbReference>
<reference evidence="2" key="1">
    <citation type="submission" date="2020-02" db="EMBL/GenBank/DDBJ databases">
        <authorList>
            <person name="Meier V. D."/>
        </authorList>
    </citation>
    <scope>NUCLEOTIDE SEQUENCE</scope>
    <source>
        <strain evidence="2">AVDCRST_MAG04</strain>
    </source>
</reference>
<sequence>VHATEQSHPGRAAVGEPRAGAEGVGATRARPDLHAAAVARGADVGARAAAADGRLCRPGGRRVGAGQPIRPGAVPTGPRVASVGPAKPSHGRDARPQPRRTPGRPAGPCHQHGRRHARRDVEHPEPRRRAQRAVPAARPRLLPRPSGRGLGRRHANRDRALPAGPRVAADRADQSGDGAGHGPRPEQPGSDAAL</sequence>
<name>A0A6J4JES3_9PROT</name>
<gene>
    <name evidence="2" type="ORF">AVDCRST_MAG04-3572</name>
</gene>
<proteinExistence type="predicted"/>
<organism evidence="2">
    <name type="scientific">uncultured Acetobacteraceae bacterium</name>
    <dbReference type="NCBI Taxonomy" id="169975"/>
    <lineage>
        <taxon>Bacteria</taxon>
        <taxon>Pseudomonadati</taxon>
        <taxon>Pseudomonadota</taxon>
        <taxon>Alphaproteobacteria</taxon>
        <taxon>Acetobacterales</taxon>
        <taxon>Acetobacteraceae</taxon>
        <taxon>environmental samples</taxon>
    </lineage>
</organism>
<feature type="compositionally biased region" description="Basic and acidic residues" evidence="1">
    <location>
        <begin position="119"/>
        <end position="128"/>
    </location>
</feature>
<feature type="compositionally biased region" description="Low complexity" evidence="1">
    <location>
        <begin position="44"/>
        <end position="53"/>
    </location>
</feature>